<dbReference type="EMBL" id="KI395390">
    <property type="protein sequence ID" value="ERM98349.1"/>
    <property type="molecule type" value="Genomic_DNA"/>
</dbReference>
<sequence length="121" mass="14165">MKRCGQILTKLMKHKHGWVFNVPVDVVGMGLHDYYTLVKNPMDLGNAKTRLNQSFYSTPLEFAADGMRKRGEGLLRRLTRIPFLVSFQYKNQQLRQKLKCRREEANPKAQRSRIHGCYPLE</sequence>
<dbReference type="InterPro" id="IPR001487">
    <property type="entry name" value="Bromodomain"/>
</dbReference>
<reference evidence="5" key="1">
    <citation type="journal article" date="2013" name="Science">
        <title>The Amborella genome and the evolution of flowering plants.</title>
        <authorList>
            <consortium name="Amborella Genome Project"/>
        </authorList>
    </citation>
    <scope>NUCLEOTIDE SEQUENCE [LARGE SCALE GENOMIC DNA]</scope>
</reference>
<dbReference type="SUPFAM" id="SSF47370">
    <property type="entry name" value="Bromodomain"/>
    <property type="match status" value="1"/>
</dbReference>
<keyword evidence="5" id="KW-1185">Reference proteome</keyword>
<feature type="domain" description="Bromo" evidence="3">
    <location>
        <begin position="12"/>
        <end position="65"/>
    </location>
</feature>
<organism evidence="4 5">
    <name type="scientific">Amborella trichopoda</name>
    <dbReference type="NCBI Taxonomy" id="13333"/>
    <lineage>
        <taxon>Eukaryota</taxon>
        <taxon>Viridiplantae</taxon>
        <taxon>Streptophyta</taxon>
        <taxon>Embryophyta</taxon>
        <taxon>Tracheophyta</taxon>
        <taxon>Spermatophyta</taxon>
        <taxon>Magnoliopsida</taxon>
        <taxon>Amborellales</taxon>
        <taxon>Amborellaceae</taxon>
        <taxon>Amborella</taxon>
    </lineage>
</organism>
<dbReference type="InterPro" id="IPR036427">
    <property type="entry name" value="Bromodomain-like_sf"/>
</dbReference>
<dbReference type="PRINTS" id="PR00503">
    <property type="entry name" value="BROMODOMAIN"/>
</dbReference>
<keyword evidence="1 2" id="KW-0103">Bromodomain</keyword>
<evidence type="ECO:0000313" key="5">
    <source>
        <dbReference type="Proteomes" id="UP000017836"/>
    </source>
</evidence>
<dbReference type="PROSITE" id="PS50014">
    <property type="entry name" value="BROMODOMAIN_2"/>
    <property type="match status" value="1"/>
</dbReference>
<gene>
    <name evidence="4" type="ORF">AMTR_s00170p00059090</name>
</gene>
<evidence type="ECO:0000259" key="3">
    <source>
        <dbReference type="PROSITE" id="PS50014"/>
    </source>
</evidence>
<dbReference type="PANTHER" id="PTHR45926">
    <property type="entry name" value="OSJNBA0053K19.4 PROTEIN"/>
    <property type="match status" value="1"/>
</dbReference>
<name>W1NUL3_AMBTC</name>
<dbReference type="eggNOG" id="KOG1474">
    <property type="taxonomic scope" value="Eukaryota"/>
</dbReference>
<proteinExistence type="predicted"/>
<dbReference type="Gramene" id="ERM98349">
    <property type="protein sequence ID" value="ERM98349"/>
    <property type="gene ID" value="AMTR_s00170p00059090"/>
</dbReference>
<evidence type="ECO:0000256" key="1">
    <source>
        <dbReference type="ARBA" id="ARBA00023117"/>
    </source>
</evidence>
<dbReference type="Gene3D" id="1.20.920.10">
    <property type="entry name" value="Bromodomain-like"/>
    <property type="match status" value="1"/>
</dbReference>
<dbReference type="Proteomes" id="UP000017836">
    <property type="component" value="Unassembled WGS sequence"/>
</dbReference>
<dbReference type="STRING" id="13333.W1NUL3"/>
<evidence type="ECO:0000256" key="2">
    <source>
        <dbReference type="PROSITE-ProRule" id="PRU00035"/>
    </source>
</evidence>
<evidence type="ECO:0000313" key="4">
    <source>
        <dbReference type="EMBL" id="ERM98349.1"/>
    </source>
</evidence>
<dbReference type="HOGENOM" id="CLU_2041214_0_0_1"/>
<accession>W1NUL3</accession>
<protein>
    <recommendedName>
        <fullName evidence="3">Bromo domain-containing protein</fullName>
    </recommendedName>
</protein>
<dbReference type="Pfam" id="PF00439">
    <property type="entry name" value="Bromodomain"/>
    <property type="match status" value="1"/>
</dbReference>
<dbReference type="AlphaFoldDB" id="W1NUL3"/>